<gene>
    <name evidence="3" type="ORF">BOX15_Mlig018107g2</name>
</gene>
<feature type="compositionally biased region" description="Gly residues" evidence="1">
    <location>
        <begin position="1266"/>
        <end position="1282"/>
    </location>
</feature>
<feature type="region of interest" description="Disordered" evidence="1">
    <location>
        <begin position="1"/>
        <end position="36"/>
    </location>
</feature>
<dbReference type="InterPro" id="IPR039762">
    <property type="entry name" value="Nmd2/UPF2"/>
</dbReference>
<comment type="caution">
    <text evidence="3">The sequence shown here is derived from an EMBL/GenBank/DDBJ whole genome shotgun (WGS) entry which is preliminary data.</text>
</comment>
<feature type="compositionally biased region" description="Polar residues" evidence="1">
    <location>
        <begin position="1098"/>
        <end position="1108"/>
    </location>
</feature>
<dbReference type="GO" id="GO:0005737">
    <property type="term" value="C:cytoplasm"/>
    <property type="evidence" value="ECO:0007669"/>
    <property type="project" value="TreeGrafter"/>
</dbReference>
<evidence type="ECO:0000256" key="1">
    <source>
        <dbReference type="SAM" id="MobiDB-lite"/>
    </source>
</evidence>
<dbReference type="EMBL" id="NIVC01001228">
    <property type="protein sequence ID" value="PAA70557.1"/>
    <property type="molecule type" value="Genomic_DNA"/>
</dbReference>
<dbReference type="STRING" id="282301.A0A267FBL8"/>
<feature type="compositionally biased region" description="Basic and acidic residues" evidence="1">
    <location>
        <begin position="437"/>
        <end position="465"/>
    </location>
</feature>
<dbReference type="Pfam" id="PF02854">
    <property type="entry name" value="MIF4G"/>
    <property type="match status" value="2"/>
</dbReference>
<sequence>MAAEVDNADQMQSGNEATDKEKPATDLAGSNPLSEEEMAELEAYRVELSTRYGQLDALLLGNENPSECADFPPFAKNDSSLKRNTAFVKKLKNYTESQRDAIMRELPALNLTKYLEEVANALLEAKLKSSDLSSILLINCLLARNYAEYAELALDAWRKVLLPKQQQQQQQQPKESQQNQWNLAKLRVDLRLYSDLIFAKVLPTMPALKLLGQCLQALTLNDADFSHCGLVCHLLSHSGDSLIGQLPTRKLALANRCSPAVELPRGTHYLEAETRRPFYRLLTEYGKRLTSSLTDRAGELSRMDRQNRRILNSKGELSQDRRDAFETCKKEVDRLLGLANQLCNLLGEPAPELPPIESDDLDEEERAVADSLSAPAGAGRLPGLDEASGVLGRFEDEDARAFYETLPDLRPMLPEVLVREAKERMETAAAAAAATKQKTEDSIALKEEETERQEDQSKAEQKSESAEADTEAAEDDEAALERELLEEEEQQAAAAAAPAEPDSVETTDATSTSATAQQDDDEESAVLTSQPAAPAQTQTQRQAQLEQFLTALPTLVNRDMIDKAAVEFATGLNSKSARKRLSHAMLTVHRSRSDLLPFYARLAAVLQPVAPEVAQELRQRLQADFRHAFHKKDHTNLESKLKTVRFIGELVKFGLFPLADAAADLKLLIINFSHHSIELACTLLESCGRYLYATPETHLRIKVYLRNLWNKKTKMVTDERLSAMIENAYYSVAPPDANSRRLAKVVLLPPMMQFLQRLLFKDLCNSTVEKVLNLCLRLPWTDPKISQFAVRCFTSVWCIPYSSVHCLASVLAGLAPYQPSVAIAVVDNVLEDIRLGMEINETRLNQRRIACSRYLGELYNYCLVESGLIFNTLHSFISFGVDLSDPTAPEQSSQPPAADYISLDPPEHLLRIRLSCVLLQTCGQYFDTGSNKKRLDAYLLYLQQYYWSKRRQLVWSSEDRPFPLDIEYLYTETVDSLRPKFKHANNFQEARLLVDKQEKAFLAKLERVAAKLQQQSDTAARGQLTTIVEASGAAGATSTASGTSATEDEDDEDDDDEEEDGDDERGGGKRRSGGRNHRRDDAGTDGDNPEGEDDADRASSNSATPQRRQSPRPELMACPEDEEFVRAFERTLAVEGGVGGGGVGGGVGGPPGFLSASGDPNSVACASNSPAADAPAAGTVAFTVMARRGGSSRNQPVVRLPADSHLARRYLAAVEADAREREAVKRATLSITEAQMRRDEAADEAAAAAAIADAEVPHLIGHRQRGGGGGRWQHRQGGAGRY</sequence>
<evidence type="ECO:0000259" key="2">
    <source>
        <dbReference type="SMART" id="SM00543"/>
    </source>
</evidence>
<dbReference type="OrthoDB" id="27832at2759"/>
<feature type="region of interest" description="Disordered" evidence="1">
    <location>
        <begin position="1253"/>
        <end position="1282"/>
    </location>
</feature>
<dbReference type="Gene3D" id="1.25.40.180">
    <property type="match status" value="3"/>
</dbReference>
<feature type="domain" description="MIF4G" evidence="2">
    <location>
        <begin position="753"/>
        <end position="980"/>
    </location>
</feature>
<feature type="domain" description="MIF4G" evidence="2">
    <location>
        <begin position="546"/>
        <end position="735"/>
    </location>
</feature>
<feature type="region of interest" description="Disordered" evidence="1">
    <location>
        <begin position="1030"/>
        <end position="1118"/>
    </location>
</feature>
<protein>
    <recommendedName>
        <fullName evidence="2">MIF4G domain-containing protein</fullName>
    </recommendedName>
</protein>
<feature type="region of interest" description="Disordered" evidence="1">
    <location>
        <begin position="349"/>
        <end position="383"/>
    </location>
</feature>
<name>A0A267FBL8_9PLAT</name>
<dbReference type="InterPro" id="IPR016024">
    <property type="entry name" value="ARM-type_fold"/>
</dbReference>
<feature type="compositionally biased region" description="Low complexity" evidence="1">
    <location>
        <begin position="1030"/>
        <end position="1045"/>
    </location>
</feature>
<dbReference type="GO" id="GO:0000184">
    <property type="term" value="P:nuclear-transcribed mRNA catabolic process, nonsense-mediated decay"/>
    <property type="evidence" value="ECO:0007669"/>
    <property type="project" value="InterPro"/>
</dbReference>
<dbReference type="GO" id="GO:0035145">
    <property type="term" value="C:exon-exon junction complex"/>
    <property type="evidence" value="ECO:0007669"/>
    <property type="project" value="TreeGrafter"/>
</dbReference>
<dbReference type="PANTHER" id="PTHR12839:SF7">
    <property type="entry name" value="REGULATOR OF NONSENSE TRANSCRIPTS 2"/>
    <property type="match status" value="1"/>
</dbReference>
<reference evidence="3 4" key="1">
    <citation type="submission" date="2017-06" db="EMBL/GenBank/DDBJ databases">
        <title>A platform for efficient transgenesis in Macrostomum lignano, a flatworm model organism for stem cell research.</title>
        <authorList>
            <person name="Berezikov E."/>
        </authorList>
    </citation>
    <scope>NUCLEOTIDE SEQUENCE [LARGE SCALE GENOMIC DNA]</scope>
    <source>
        <strain evidence="3">DV1</strain>
        <tissue evidence="3">Whole organism</tissue>
    </source>
</reference>
<evidence type="ECO:0000313" key="4">
    <source>
        <dbReference type="Proteomes" id="UP000215902"/>
    </source>
</evidence>
<dbReference type="SUPFAM" id="SSF48371">
    <property type="entry name" value="ARM repeat"/>
    <property type="match status" value="3"/>
</dbReference>
<dbReference type="InterPro" id="IPR003890">
    <property type="entry name" value="MIF4G-like_typ-3"/>
</dbReference>
<dbReference type="GO" id="GO:0003723">
    <property type="term" value="F:RNA binding"/>
    <property type="evidence" value="ECO:0007669"/>
    <property type="project" value="InterPro"/>
</dbReference>
<organism evidence="3 4">
    <name type="scientific">Macrostomum lignano</name>
    <dbReference type="NCBI Taxonomy" id="282301"/>
    <lineage>
        <taxon>Eukaryota</taxon>
        <taxon>Metazoa</taxon>
        <taxon>Spiralia</taxon>
        <taxon>Lophotrochozoa</taxon>
        <taxon>Platyhelminthes</taxon>
        <taxon>Rhabditophora</taxon>
        <taxon>Macrostomorpha</taxon>
        <taxon>Macrostomida</taxon>
        <taxon>Macrostomidae</taxon>
        <taxon>Macrostomum</taxon>
    </lineage>
</organism>
<feature type="compositionally biased region" description="Basic residues" evidence="1">
    <location>
        <begin position="1068"/>
        <end position="1077"/>
    </location>
</feature>
<keyword evidence="4" id="KW-1185">Reference proteome</keyword>
<feature type="region of interest" description="Disordered" evidence="1">
    <location>
        <begin position="428"/>
        <end position="541"/>
    </location>
</feature>
<feature type="compositionally biased region" description="Acidic residues" evidence="1">
    <location>
        <begin position="466"/>
        <end position="490"/>
    </location>
</feature>
<dbReference type="SMART" id="SM00543">
    <property type="entry name" value="MIF4G"/>
    <property type="match status" value="2"/>
</dbReference>
<dbReference type="Proteomes" id="UP000215902">
    <property type="component" value="Unassembled WGS sequence"/>
</dbReference>
<dbReference type="PANTHER" id="PTHR12839">
    <property type="entry name" value="NONSENSE-MEDIATED MRNA DECAY PROTEIN 2 UP-FRAMESHIFT SUPPRESSOR 2"/>
    <property type="match status" value="1"/>
</dbReference>
<feature type="compositionally biased region" description="Low complexity" evidence="1">
    <location>
        <begin position="530"/>
        <end position="541"/>
    </location>
</feature>
<feature type="compositionally biased region" description="Acidic residues" evidence="1">
    <location>
        <begin position="1046"/>
        <end position="1063"/>
    </location>
</feature>
<feature type="compositionally biased region" description="Low complexity" evidence="1">
    <location>
        <begin position="491"/>
        <end position="517"/>
    </location>
</feature>
<proteinExistence type="predicted"/>
<accession>A0A267FBL8</accession>
<feature type="compositionally biased region" description="Acidic residues" evidence="1">
    <location>
        <begin position="1083"/>
        <end position="1095"/>
    </location>
</feature>
<evidence type="ECO:0000313" key="3">
    <source>
        <dbReference type="EMBL" id="PAA70557.1"/>
    </source>
</evidence>